<accession>A0A4S4N248</accession>
<evidence type="ECO:0000256" key="1">
    <source>
        <dbReference type="SAM" id="MobiDB-lite"/>
    </source>
</evidence>
<sequence length="285" mass="31081">MSSAGAGPSKPAKKKAAATTKKSQKYKSKETIDDDEDDNVQVASEPKYEGTNTGWDYEPPKCSVLANHAIDAEEFDYDALKGNEDLELWIIRIPDATLQLDAPSSASTGRIGTFERRSVQYDVWSLGNDDSDSVGGEELKGLTCLVPRKKKGGNLYAAPSIPTHHLVISVQASLPTPPQSSGAEGSSSEPTVTYTNPPRPSYPVEALKHRFMPIGSLVRISDSDIEDAEVMDVDDIPTEVKEVPEKKEKKKKEKKEAVQASESKPKKRKVEADSSPVKKPKKVKT</sequence>
<dbReference type="Gene3D" id="6.20.250.70">
    <property type="match status" value="1"/>
</dbReference>
<proteinExistence type="predicted"/>
<dbReference type="InterPro" id="IPR013240">
    <property type="entry name" value="DNA-dir_RNA_pol1_su_RPA34"/>
</dbReference>
<feature type="compositionally biased region" description="Polar residues" evidence="1">
    <location>
        <begin position="173"/>
        <end position="196"/>
    </location>
</feature>
<feature type="region of interest" description="Disordered" evidence="1">
    <location>
        <begin position="173"/>
        <end position="201"/>
    </location>
</feature>
<feature type="region of interest" description="Disordered" evidence="1">
    <location>
        <begin position="1"/>
        <end position="56"/>
    </location>
</feature>
<dbReference type="Pfam" id="PF08208">
    <property type="entry name" value="RNA_polI_A34"/>
    <property type="match status" value="1"/>
</dbReference>
<evidence type="ECO:0000313" key="3">
    <source>
        <dbReference type="Proteomes" id="UP000308730"/>
    </source>
</evidence>
<feature type="compositionally biased region" description="Low complexity" evidence="1">
    <location>
        <begin position="1"/>
        <end position="10"/>
    </location>
</feature>
<dbReference type="OrthoDB" id="76224at2759"/>
<feature type="compositionally biased region" description="Basic and acidic residues" evidence="1">
    <location>
        <begin position="238"/>
        <end position="247"/>
    </location>
</feature>
<feature type="compositionally biased region" description="Basic residues" evidence="1">
    <location>
        <begin position="11"/>
        <end position="26"/>
    </location>
</feature>
<dbReference type="Proteomes" id="UP000308730">
    <property type="component" value="Unassembled WGS sequence"/>
</dbReference>
<name>A0A4S4N248_9APHY</name>
<evidence type="ECO:0000313" key="2">
    <source>
        <dbReference type="EMBL" id="THH31878.1"/>
    </source>
</evidence>
<dbReference type="AlphaFoldDB" id="A0A4S4N248"/>
<reference evidence="2 3" key="1">
    <citation type="submission" date="2019-02" db="EMBL/GenBank/DDBJ databases">
        <title>Genome sequencing of the rare red list fungi Antrodiella citrinella (Flaviporus citrinellus).</title>
        <authorList>
            <person name="Buettner E."/>
            <person name="Kellner H."/>
        </authorList>
    </citation>
    <scope>NUCLEOTIDE SEQUENCE [LARGE SCALE GENOMIC DNA]</scope>
    <source>
        <strain evidence="2 3">DSM 108506</strain>
    </source>
</reference>
<keyword evidence="3" id="KW-1185">Reference proteome</keyword>
<organism evidence="2 3">
    <name type="scientific">Antrodiella citrinella</name>
    <dbReference type="NCBI Taxonomy" id="2447956"/>
    <lineage>
        <taxon>Eukaryota</taxon>
        <taxon>Fungi</taxon>
        <taxon>Dikarya</taxon>
        <taxon>Basidiomycota</taxon>
        <taxon>Agaricomycotina</taxon>
        <taxon>Agaricomycetes</taxon>
        <taxon>Polyporales</taxon>
        <taxon>Steccherinaceae</taxon>
        <taxon>Antrodiella</taxon>
    </lineage>
</organism>
<dbReference type="EMBL" id="SGPM01000035">
    <property type="protein sequence ID" value="THH31878.1"/>
    <property type="molecule type" value="Genomic_DNA"/>
</dbReference>
<feature type="region of interest" description="Disordered" evidence="1">
    <location>
        <begin position="231"/>
        <end position="285"/>
    </location>
</feature>
<comment type="caution">
    <text evidence="2">The sequence shown here is derived from an EMBL/GenBank/DDBJ whole genome shotgun (WGS) entry which is preliminary data.</text>
</comment>
<dbReference type="GO" id="GO:0006360">
    <property type="term" value="P:transcription by RNA polymerase I"/>
    <property type="evidence" value="ECO:0007669"/>
    <property type="project" value="InterPro"/>
</dbReference>
<gene>
    <name evidence="2" type="ORF">EUX98_g2313</name>
</gene>
<protein>
    <submittedName>
        <fullName evidence="2">Uncharacterized protein</fullName>
    </submittedName>
</protein>